<dbReference type="Gene3D" id="3.20.20.240">
    <property type="entry name" value="Methylmalonyl-CoA mutase"/>
    <property type="match status" value="1"/>
</dbReference>
<dbReference type="PANTHER" id="PTHR48101:SF4">
    <property type="entry name" value="METHYLMALONYL-COA MUTASE, MITOCHONDRIAL"/>
    <property type="match status" value="1"/>
</dbReference>
<evidence type="ECO:0000256" key="2">
    <source>
        <dbReference type="ARBA" id="ARBA00005146"/>
    </source>
</evidence>
<dbReference type="NCBIfam" id="TIGR00641">
    <property type="entry name" value="acid_CoA_mut_N"/>
    <property type="match status" value="1"/>
</dbReference>
<dbReference type="InterPro" id="IPR006159">
    <property type="entry name" value="Acid_CoA_mut_C"/>
</dbReference>
<dbReference type="AlphaFoldDB" id="A0A1C1YSW6"/>
<dbReference type="OrthoDB" id="9762378at2"/>
<feature type="domain" description="B12-binding" evidence="10">
    <location>
        <begin position="580"/>
        <end position="712"/>
    </location>
</feature>
<dbReference type="EC" id="5.4.99.2" evidence="4"/>
<keyword evidence="8" id="KW-0170">Cobalt</keyword>
<comment type="pathway">
    <text evidence="2">Metabolic intermediate metabolism; propanoyl-CoA degradation; succinyl-CoA from propanoyl-CoA: step 3/3.</text>
</comment>
<organism evidence="11 12">
    <name type="scientific">Hoeflea olei</name>
    <dbReference type="NCBI Taxonomy" id="1480615"/>
    <lineage>
        <taxon>Bacteria</taxon>
        <taxon>Pseudomonadati</taxon>
        <taxon>Pseudomonadota</taxon>
        <taxon>Alphaproteobacteria</taxon>
        <taxon>Hyphomicrobiales</taxon>
        <taxon>Rhizobiaceae</taxon>
        <taxon>Hoeflea</taxon>
    </lineage>
</organism>
<evidence type="ECO:0000256" key="1">
    <source>
        <dbReference type="ARBA" id="ARBA00001922"/>
    </source>
</evidence>
<dbReference type="FunFam" id="3.20.20.240:FF:000001">
    <property type="entry name" value="Probable methylmalonyl-coa mutase"/>
    <property type="match status" value="1"/>
</dbReference>
<evidence type="ECO:0000256" key="6">
    <source>
        <dbReference type="ARBA" id="ARBA00022723"/>
    </source>
</evidence>
<dbReference type="Pfam" id="PF02310">
    <property type="entry name" value="B12-binding"/>
    <property type="match status" value="1"/>
</dbReference>
<dbReference type="EMBL" id="LQZT01000042">
    <property type="protein sequence ID" value="OCW56457.1"/>
    <property type="molecule type" value="Genomic_DNA"/>
</dbReference>
<dbReference type="GO" id="GO:0046872">
    <property type="term" value="F:metal ion binding"/>
    <property type="evidence" value="ECO:0007669"/>
    <property type="project" value="UniProtKB-KW"/>
</dbReference>
<dbReference type="InterPro" id="IPR016176">
    <property type="entry name" value="Cbl-dep_enz_cat"/>
</dbReference>
<name>A0A1C1YSW6_9HYPH</name>
<dbReference type="GO" id="GO:0031419">
    <property type="term" value="F:cobalamin binding"/>
    <property type="evidence" value="ECO:0007669"/>
    <property type="project" value="UniProtKB-KW"/>
</dbReference>
<dbReference type="SUPFAM" id="SSF51703">
    <property type="entry name" value="Cobalamin (vitamin B12)-dependent enzymes"/>
    <property type="match status" value="1"/>
</dbReference>
<accession>A0A1C1YSW6</accession>
<evidence type="ECO:0000256" key="8">
    <source>
        <dbReference type="ARBA" id="ARBA00023285"/>
    </source>
</evidence>
<keyword evidence="7" id="KW-0413">Isomerase</keyword>
<proteinExistence type="inferred from homology"/>
<dbReference type="NCBIfam" id="NF006944">
    <property type="entry name" value="PRK09426.1"/>
    <property type="match status" value="1"/>
</dbReference>
<dbReference type="PROSITE" id="PS51332">
    <property type="entry name" value="B12_BINDING"/>
    <property type="match status" value="1"/>
</dbReference>
<dbReference type="NCBIfam" id="TIGR00640">
    <property type="entry name" value="acid_CoA_mut_C"/>
    <property type="match status" value="1"/>
</dbReference>
<dbReference type="Gene3D" id="3.40.50.280">
    <property type="entry name" value="Cobalamin-binding domain"/>
    <property type="match status" value="1"/>
</dbReference>
<dbReference type="InterPro" id="IPR006099">
    <property type="entry name" value="MeMalonylCoA_mutase_a/b_cat"/>
</dbReference>
<dbReference type="CDD" id="cd02071">
    <property type="entry name" value="MM_CoA_mut_B12_BD"/>
    <property type="match status" value="1"/>
</dbReference>
<dbReference type="STRING" id="1480615.AWJ14_20525"/>
<dbReference type="InterPro" id="IPR006098">
    <property type="entry name" value="MMCoA_mutase_a_cat"/>
</dbReference>
<dbReference type="InterPro" id="IPR036724">
    <property type="entry name" value="Cobalamin-bd_sf"/>
</dbReference>
<dbReference type="PANTHER" id="PTHR48101">
    <property type="entry name" value="METHYLMALONYL-COA MUTASE, MITOCHONDRIAL-RELATED"/>
    <property type="match status" value="1"/>
</dbReference>
<dbReference type="RefSeq" id="WP_066182705.1">
    <property type="nucleotide sequence ID" value="NZ_LQZT01000042.1"/>
</dbReference>
<keyword evidence="5" id="KW-0846">Cobalamin</keyword>
<keyword evidence="6" id="KW-0479">Metal-binding</keyword>
<sequence>MTKTKRDWIDLASKDLKGRPVESLDTHTPEGITVKPLYTSEDLPEGVAAELPGFAPFTRGVRSTMYAGQPWTIRQYAGFSTAEESNAFYRRNLAAGQKGLSVAFDLATHRGYDSDHPRVTGDVGKAGVAIDSVEDMKILFDGIPLGEMSVSMTMNGAIIPVLAMFIVAGEEQGVARADLTGTVQNDILKEFMVRNTYIYPPEPSMRIVADIIEFTAAEMPRFNSISISGYHMQEAGATLAQELAYTLADGMEYVRAAQAKGLDVDKFAGRLSFFFCIGMNVFMEAAKLRAARAMWSKIMTDFGAKSERSKMLRTHCQTSGVSLTEQDPYNNIVRTAFEAMAAVLGGTQSLHTNSFDEAIALPTEFSARIARNTQLILAHETGITQVVDPLGGSYYVEKLTADLMEKAWELIDEVEALGGMTKAVEQGLPKMRIEEAAARRQARIDRGEDVIVGVNRFRLADEPQVDILDIDTAKVRAGQVARLNKMRDSRDSKAYLATIAALEQVAATGQGNLLAAAIDAARARASLGEISDAMERGFGGRHHAVTKVISGVYDEVYREDPEYKAIRARIADYTAEKGRAPHVLVAKMGQDGHDRGAKVIATAFADMGFKVDLTDMFETPEEVAIKAVTLGVDVVGVSSLAAGHKSLVPDLIARLRDKGGEGIEVVVGGVIPEQDYAFLREAGVAEIFGPGSNVLDSANAVLARISGVLRNV</sequence>
<dbReference type="InterPro" id="IPR006158">
    <property type="entry name" value="Cobalamin-bd"/>
</dbReference>
<evidence type="ECO:0000256" key="5">
    <source>
        <dbReference type="ARBA" id="ARBA00022628"/>
    </source>
</evidence>
<evidence type="ECO:0000313" key="12">
    <source>
        <dbReference type="Proteomes" id="UP000094795"/>
    </source>
</evidence>
<evidence type="ECO:0000256" key="9">
    <source>
        <dbReference type="ARBA" id="ARBA00072363"/>
    </source>
</evidence>
<dbReference type="GO" id="GO:0004494">
    <property type="term" value="F:methylmalonyl-CoA mutase activity"/>
    <property type="evidence" value="ECO:0007669"/>
    <property type="project" value="UniProtKB-EC"/>
</dbReference>
<comment type="caution">
    <text evidence="11">The sequence shown here is derived from an EMBL/GenBank/DDBJ whole genome shotgun (WGS) entry which is preliminary data.</text>
</comment>
<reference evidence="11 12" key="1">
    <citation type="submission" date="2015-12" db="EMBL/GenBank/DDBJ databases">
        <authorList>
            <person name="Shamseldin A."/>
            <person name="Moawad H."/>
            <person name="Abd El-Rahim W.M."/>
            <person name="Sadowsky M.J."/>
        </authorList>
    </citation>
    <scope>NUCLEOTIDE SEQUENCE [LARGE SCALE GENOMIC DNA]</scope>
    <source>
        <strain evidence="11 12">JC234</strain>
    </source>
</reference>
<comment type="similarity">
    <text evidence="3">Belongs to the methylmalonyl-CoA mutase family.</text>
</comment>
<gene>
    <name evidence="11" type="ORF">AWJ14_20525</name>
</gene>
<evidence type="ECO:0000256" key="4">
    <source>
        <dbReference type="ARBA" id="ARBA00012398"/>
    </source>
</evidence>
<evidence type="ECO:0000313" key="11">
    <source>
        <dbReference type="EMBL" id="OCW56457.1"/>
    </source>
</evidence>
<keyword evidence="12" id="KW-1185">Reference proteome</keyword>
<dbReference type="SUPFAM" id="SSF52242">
    <property type="entry name" value="Cobalamin (vitamin B12)-binding domain"/>
    <property type="match status" value="1"/>
</dbReference>
<evidence type="ECO:0000256" key="7">
    <source>
        <dbReference type="ARBA" id="ARBA00023235"/>
    </source>
</evidence>
<evidence type="ECO:0000256" key="3">
    <source>
        <dbReference type="ARBA" id="ARBA00008465"/>
    </source>
</evidence>
<dbReference type="Pfam" id="PF01642">
    <property type="entry name" value="MM_CoA_mutase"/>
    <property type="match status" value="1"/>
</dbReference>
<protein>
    <recommendedName>
        <fullName evidence="9">Methylmalonyl-CoA mutase</fullName>
        <ecNumber evidence="4">5.4.99.2</ecNumber>
    </recommendedName>
</protein>
<dbReference type="CDD" id="cd03679">
    <property type="entry name" value="MM_CoA_mutase_alpha_like"/>
    <property type="match status" value="1"/>
</dbReference>
<dbReference type="GO" id="GO:0005737">
    <property type="term" value="C:cytoplasm"/>
    <property type="evidence" value="ECO:0007669"/>
    <property type="project" value="TreeGrafter"/>
</dbReference>
<dbReference type="Proteomes" id="UP000094795">
    <property type="component" value="Unassembled WGS sequence"/>
</dbReference>
<dbReference type="GO" id="GO:0019678">
    <property type="term" value="P:propionate metabolic process, methylmalonyl pathway"/>
    <property type="evidence" value="ECO:0007669"/>
    <property type="project" value="TreeGrafter"/>
</dbReference>
<evidence type="ECO:0000259" key="10">
    <source>
        <dbReference type="PROSITE" id="PS51332"/>
    </source>
</evidence>
<comment type="cofactor">
    <cofactor evidence="1">
        <name>adenosylcob(III)alamin</name>
        <dbReference type="ChEBI" id="CHEBI:18408"/>
    </cofactor>
</comment>